<keyword evidence="3" id="KW-1185">Reference proteome</keyword>
<evidence type="ECO:0000313" key="3">
    <source>
        <dbReference type="Proteomes" id="UP001216674"/>
    </source>
</evidence>
<reference evidence="2 3" key="1">
    <citation type="submission" date="2023-03" db="EMBL/GenBank/DDBJ databases">
        <title>Draft assemblies of triclosan tolerant bacteria isolated from returned activated sludge.</title>
        <authorList>
            <person name="Van Hamelsveld S."/>
        </authorList>
    </citation>
    <scope>NUCLEOTIDE SEQUENCE [LARGE SCALE GENOMIC DNA]</scope>
    <source>
        <strain evidence="2 3">GW210010_S58</strain>
    </source>
</reference>
<sequence length="401" mass="45993">RAWNPTNSTRTTVARQEAVKSMQHFRATERRATMSLEQEIQDASKQIATDSYSMSVGEFISLYKDGEVDIHPDFQRFFRWSDFQKSRFIESLLLGLPVPPLFVAQNEGSKWDLVDGLQRVSTILQLVGELQKRDGTVETPLALLATRYLPQLEGKVWNASADQPEKELPAEVKLRIRRARLDIKIVLSKSDPDSKFELFDRLNTGGSVATEQEVRNCMLLMANRDFFEQFQKLEEFPEFKACTPLTEKQLSEQYDLELIARFMVLRNMEIHALAQKRDLHSVLTDGMLALVKSTTFNWERELEIFRGTFSALQVLKSEDVFRRFDPNQNRNLGPFLLAAFEIFALGYAYNLELGRAPTADLLAERYVHIWTTYGDRISSTGRRASTRLAETVALGREHLAA</sequence>
<dbReference type="EMBL" id="JARJLM010000393">
    <property type="protein sequence ID" value="MDF3835902.1"/>
    <property type="molecule type" value="Genomic_DNA"/>
</dbReference>
<dbReference type="PANTHER" id="PTHR39639">
    <property type="entry name" value="CHROMOSOME 16, WHOLE GENOME SHOTGUN SEQUENCE"/>
    <property type="match status" value="1"/>
</dbReference>
<evidence type="ECO:0000313" key="2">
    <source>
        <dbReference type="EMBL" id="MDF3835902.1"/>
    </source>
</evidence>
<feature type="non-terminal residue" evidence="2">
    <location>
        <position position="1"/>
    </location>
</feature>
<proteinExistence type="predicted"/>
<name>A0ABT6AUF9_9BURK</name>
<dbReference type="InterPro" id="IPR004919">
    <property type="entry name" value="GmrSD_N"/>
</dbReference>
<accession>A0ABT6AUF9</accession>
<organism evidence="2 3">
    <name type="scientific">Cupriavidus basilensis</name>
    <dbReference type="NCBI Taxonomy" id="68895"/>
    <lineage>
        <taxon>Bacteria</taxon>
        <taxon>Pseudomonadati</taxon>
        <taxon>Pseudomonadota</taxon>
        <taxon>Betaproteobacteria</taxon>
        <taxon>Burkholderiales</taxon>
        <taxon>Burkholderiaceae</taxon>
        <taxon>Cupriavidus</taxon>
    </lineage>
</organism>
<dbReference type="RefSeq" id="WP_276266555.1">
    <property type="nucleotide sequence ID" value="NZ_JARJLM010000393.1"/>
</dbReference>
<feature type="domain" description="GmrSD restriction endonucleases N-terminal" evidence="1">
    <location>
        <begin position="58"/>
        <end position="219"/>
    </location>
</feature>
<gene>
    <name evidence="2" type="ORF">P3W85_23555</name>
</gene>
<protein>
    <submittedName>
        <fullName evidence="2">DUF262 domain-containing protein</fullName>
    </submittedName>
</protein>
<dbReference type="Proteomes" id="UP001216674">
    <property type="component" value="Unassembled WGS sequence"/>
</dbReference>
<comment type="caution">
    <text evidence="2">The sequence shown here is derived from an EMBL/GenBank/DDBJ whole genome shotgun (WGS) entry which is preliminary data.</text>
</comment>
<dbReference type="Pfam" id="PF03235">
    <property type="entry name" value="GmrSD_N"/>
    <property type="match status" value="1"/>
</dbReference>
<dbReference type="PANTHER" id="PTHR39639:SF1">
    <property type="entry name" value="DUF262 DOMAIN-CONTAINING PROTEIN"/>
    <property type="match status" value="1"/>
</dbReference>
<evidence type="ECO:0000259" key="1">
    <source>
        <dbReference type="Pfam" id="PF03235"/>
    </source>
</evidence>